<dbReference type="Proteomes" id="UP000018745">
    <property type="component" value="Chromosome"/>
</dbReference>
<accession>A0ABM5P0L0</accession>
<keyword evidence="4" id="KW-1185">Reference proteome</keyword>
<feature type="region of interest" description="Disordered" evidence="2">
    <location>
        <begin position="31"/>
        <end position="71"/>
    </location>
</feature>
<gene>
    <name evidence="3" type="ORF">OVS_01435</name>
</gene>
<evidence type="ECO:0000256" key="2">
    <source>
        <dbReference type="SAM" id="MobiDB-lite"/>
    </source>
</evidence>
<evidence type="ECO:0000313" key="4">
    <source>
        <dbReference type="Proteomes" id="UP000018745"/>
    </source>
</evidence>
<protein>
    <submittedName>
        <fullName evidence="3">Uncharacterized protein</fullName>
    </submittedName>
</protein>
<feature type="coiled-coil region" evidence="1">
    <location>
        <begin position="643"/>
        <end position="672"/>
    </location>
</feature>
<name>A0ABM5P0L0_9MOLU</name>
<feature type="coiled-coil region" evidence="1">
    <location>
        <begin position="857"/>
        <end position="923"/>
    </location>
</feature>
<evidence type="ECO:0000313" key="3">
    <source>
        <dbReference type="EMBL" id="AHC39898.1"/>
    </source>
</evidence>
<proteinExistence type="predicted"/>
<evidence type="ECO:0000256" key="1">
    <source>
        <dbReference type="SAM" id="Coils"/>
    </source>
</evidence>
<organism evidence="3 4">
    <name type="scientific">Mycoplasma ovis str. Michigan</name>
    <dbReference type="NCBI Taxonomy" id="1415773"/>
    <lineage>
        <taxon>Bacteria</taxon>
        <taxon>Bacillati</taxon>
        <taxon>Mycoplasmatota</taxon>
        <taxon>Mollicutes</taxon>
        <taxon>Mycoplasmataceae</taxon>
        <taxon>Mycoplasma</taxon>
    </lineage>
</organism>
<sequence>MSDSQGKGIYVYQEDYEEFALEVQKHLKKKERGVKESVNLSSPFESPEDLFSNISFSGAGDSSDSDQKPDGKEILFESEEESENEIQKKLRDNLIELLPTPMDSYKELISNLPREKMRARYFNPNFPISSVVELNNSYHFWALISPQYQDVEGFWIKLKNFYCSLSAYEIEQLINSQEFTPKHIWLQIQQKTTLNSYDSKSNSFKEILDNKLEGLQSKNEQLTSQLNVLRENLLKQGKYPDTDLLYLQSMREKKKLLEEIENTFKVLRNYSDKLKQYSEKHPEFSPNFYLSIFGSNSILTKYDSLVCDAFLDLNEQINEIVFYQQEVERLLFERLSALHQARKAEMKLEFLEKDDSLSKLVFAQQKSIDQRNRAEELKRLEIQGALELTKNTIQKEIEEEKFKLSNYLDRLQQLDYYPDFEEQSQHLRSQKAAHRKKIEEYRGEIYGLKLKAELIEQKYNSFITAIREQILEFQKEISDIYSGHLSLIHSSINQVWEDWTNEGIGHIERILARKKELIKEFSEIIVLELKNMYLNQDNLLEESRARKKEWERVYQEMVDEFKTLGYFLETPKPSENYHKYLPKMDKSLFNLSPEMQKLIYYRPNFKYTKPKVNELIGLSPRLLNDDEFLVIDQVWTKLTPIQEHKLREKIAKESNEKEKEKLEELIQKAQDDLYKRLEAKNYKFKTLTIEKDFPQEVDEEERYKKLKAFEKASFHNWKEMHFTSSELRYKFKDMLTHLSKKLFTLKEVEPWGDQINITDKGKLEDPSIVEKLSEFDYFVKTSEKLSLVDSCPLSSFKAEETDLYDLEDEDYLSILEALDEGHTSFRAQPKKGLIPKLDDWSKLNLKKYREEKKKVDITEIKEGLQSLEKEIQTLQKVSGNYREACEMERNRRELLFSEMKENLNDLRKYLEKEEDELNKIFADTSDMIDLNFEELDRRLEARRKLIAEIKESRGNI</sequence>
<feature type="coiled-coil region" evidence="1">
    <location>
        <begin position="205"/>
        <end position="280"/>
    </location>
</feature>
<keyword evidence="1" id="KW-0175">Coiled coil</keyword>
<dbReference type="EMBL" id="CP006935">
    <property type="protein sequence ID" value="AHC39898.1"/>
    <property type="molecule type" value="Genomic_DNA"/>
</dbReference>
<reference evidence="3 4" key="1">
    <citation type="journal article" date="2014" name="Genome Announc.">
        <title>Complete Genome Sequence of Mycoplasma ovis Strain Michigan, a Hemoplasma of Sheep with Two Distinct 16S rRNA Genes.</title>
        <authorList>
            <person name="Deshuillers P.L."/>
            <person name="Santos A.P."/>
            <person name="do Nascimento N.C."/>
            <person name="Hampel J.A."/>
            <person name="Bergin I.L."/>
            <person name="Dyson M.C."/>
            <person name="Messick J.B."/>
        </authorList>
    </citation>
    <scope>NUCLEOTIDE SEQUENCE [LARGE SCALE GENOMIC DNA]</scope>
    <source>
        <strain evidence="3 4">Michigan</strain>
    </source>
</reference>